<evidence type="ECO:0000313" key="2">
    <source>
        <dbReference type="EMBL" id="MUF06235.1"/>
    </source>
</evidence>
<name>A0A6I3W7H0_9PSED</name>
<accession>A0A6I3W7H0</accession>
<comment type="caution">
    <text evidence="2">The sequence shown here is derived from an EMBL/GenBank/DDBJ whole genome shotgun (WGS) entry which is preliminary data.</text>
</comment>
<keyword evidence="1" id="KW-0472">Membrane</keyword>
<feature type="transmembrane region" description="Helical" evidence="1">
    <location>
        <begin position="41"/>
        <end position="60"/>
    </location>
</feature>
<feature type="transmembrane region" description="Helical" evidence="1">
    <location>
        <begin position="221"/>
        <end position="242"/>
    </location>
</feature>
<feature type="transmembrane region" description="Helical" evidence="1">
    <location>
        <begin position="282"/>
        <end position="305"/>
    </location>
</feature>
<evidence type="ECO:0008006" key="4">
    <source>
        <dbReference type="Google" id="ProtNLM"/>
    </source>
</evidence>
<keyword evidence="1" id="KW-1133">Transmembrane helix</keyword>
<dbReference type="EMBL" id="WNNK01000015">
    <property type="protein sequence ID" value="MUF06235.1"/>
    <property type="molecule type" value="Genomic_DNA"/>
</dbReference>
<gene>
    <name evidence="2" type="ORF">GNF76_17935</name>
</gene>
<dbReference type="Proteomes" id="UP000438196">
    <property type="component" value="Unassembled WGS sequence"/>
</dbReference>
<keyword evidence="1" id="KW-0812">Transmembrane</keyword>
<dbReference type="RefSeq" id="WP_155584461.1">
    <property type="nucleotide sequence ID" value="NZ_JBHSTH010000003.1"/>
</dbReference>
<evidence type="ECO:0000256" key="1">
    <source>
        <dbReference type="SAM" id="Phobius"/>
    </source>
</evidence>
<feature type="transmembrane region" description="Helical" evidence="1">
    <location>
        <begin position="346"/>
        <end position="362"/>
    </location>
</feature>
<feature type="transmembrane region" description="Helical" evidence="1">
    <location>
        <begin position="18"/>
        <end position="35"/>
    </location>
</feature>
<reference evidence="2 3" key="1">
    <citation type="submission" date="2019-11" db="EMBL/GenBank/DDBJ databases">
        <title>Pseudomonas karstica sp. nov. and Pseudomonas spelaei sp. nov. from karst caves.</title>
        <authorList>
            <person name="Zeman M."/>
        </authorList>
    </citation>
    <scope>NUCLEOTIDE SEQUENCE [LARGE SCALE GENOMIC DNA]</scope>
    <source>
        <strain evidence="2 3">CCM 7893</strain>
    </source>
</reference>
<organism evidence="2 3">
    <name type="scientific">Pseudomonas spelaei</name>
    <dbReference type="NCBI Taxonomy" id="1055469"/>
    <lineage>
        <taxon>Bacteria</taxon>
        <taxon>Pseudomonadati</taxon>
        <taxon>Pseudomonadota</taxon>
        <taxon>Gammaproteobacteria</taxon>
        <taxon>Pseudomonadales</taxon>
        <taxon>Pseudomonadaceae</taxon>
        <taxon>Pseudomonas</taxon>
    </lineage>
</organism>
<protein>
    <recommendedName>
        <fullName evidence="4">RING-type E3 ubiquitin transferase</fullName>
    </recommendedName>
</protein>
<evidence type="ECO:0000313" key="3">
    <source>
        <dbReference type="Proteomes" id="UP000438196"/>
    </source>
</evidence>
<dbReference type="OrthoDB" id="5386209at2"/>
<dbReference type="AlphaFoldDB" id="A0A6I3W7H0"/>
<proteinExistence type="predicted"/>
<keyword evidence="3" id="KW-1185">Reference proteome</keyword>
<feature type="transmembrane region" description="Helical" evidence="1">
    <location>
        <begin position="317"/>
        <end position="340"/>
    </location>
</feature>
<sequence>MKTTQAGVVAEKPRWKTVLALVFLAGFICLMIYAPEILVALFFPVCILIGLLASFGQNFYRTEQRLATSQIRSLAMGLVEVRGKVIVDKPLLSPVNGKPCAGYVWIVEDGTRDDDGDWRWSQVSSEARCNDFRLQDATGEVTVIAKGVDLFGKKSPSDHRWISNSRRQGEILLGQDLEVMLIGDACERDGKAVIAQGKQRNAVFALVETQYVENRRVLAPLWRVGGFYAIVVGLLGVGIMAMTPEHFAQLHLPGLHTYQQMAEQGPAYRFLAWLYSEGSVPIPFMAAFGFFLAMIVVAIVIRLLLPKRAHLAVGRILGAWTGGGMFIGGAVTMMLVIAQVDTMKVFLVWMLILLGTLVFSVFEQRKLGVAFNHFSKSANKANFGDEDA</sequence>